<protein>
    <submittedName>
        <fullName evidence="14">ADAM metallopeptidase domain 2</fullName>
    </submittedName>
</protein>
<keyword evidence="10" id="KW-0732">Signal</keyword>
<dbReference type="InterPro" id="IPR001590">
    <property type="entry name" value="Peptidase_M12B"/>
</dbReference>
<dbReference type="PANTHER" id="PTHR11905">
    <property type="entry name" value="ADAM A DISINTEGRIN AND METALLOPROTEASE DOMAIN"/>
    <property type="match status" value="1"/>
</dbReference>
<feature type="chain" id="PRO_5029575791" evidence="10">
    <location>
        <begin position="22"/>
        <end position="764"/>
    </location>
</feature>
<dbReference type="InParanoid" id="G3VAH7"/>
<gene>
    <name evidence="14" type="primary">ADAM2</name>
</gene>
<evidence type="ECO:0000256" key="1">
    <source>
        <dbReference type="ARBA" id="ARBA00004479"/>
    </source>
</evidence>
<feature type="transmembrane region" description="Helical" evidence="9">
    <location>
        <begin position="705"/>
        <end position="728"/>
    </location>
</feature>
<dbReference type="GO" id="GO:0007339">
    <property type="term" value="P:binding of sperm to zona pellucida"/>
    <property type="evidence" value="ECO:0007669"/>
    <property type="project" value="TreeGrafter"/>
</dbReference>
<dbReference type="STRING" id="9305.ENSSHAP00000000181"/>
<keyword evidence="3 9" id="KW-1133">Transmembrane helix</keyword>
<dbReference type="SMART" id="SM00608">
    <property type="entry name" value="ACR"/>
    <property type="match status" value="1"/>
</dbReference>
<dbReference type="FunCoup" id="G3VAH7">
    <property type="interactions" value="20"/>
</dbReference>
<feature type="disulfide bond" evidence="7">
    <location>
        <begin position="363"/>
        <end position="368"/>
    </location>
</feature>
<dbReference type="GO" id="GO:0004222">
    <property type="term" value="F:metalloendopeptidase activity"/>
    <property type="evidence" value="ECO:0007669"/>
    <property type="project" value="InterPro"/>
</dbReference>
<dbReference type="Gene3D" id="4.10.70.10">
    <property type="entry name" value="Disintegrin domain"/>
    <property type="match status" value="1"/>
</dbReference>
<dbReference type="InterPro" id="IPR024079">
    <property type="entry name" value="MetalloPept_cat_dom_sf"/>
</dbReference>
<dbReference type="GO" id="GO:0008584">
    <property type="term" value="P:male gonad development"/>
    <property type="evidence" value="ECO:0007669"/>
    <property type="project" value="TreeGrafter"/>
</dbReference>
<dbReference type="Pfam" id="PF01421">
    <property type="entry name" value="Reprolysin"/>
    <property type="match status" value="1"/>
</dbReference>
<evidence type="ECO:0000256" key="2">
    <source>
        <dbReference type="ARBA" id="ARBA00022692"/>
    </source>
</evidence>
<reference evidence="14" key="3">
    <citation type="submission" date="2025-09" db="UniProtKB">
        <authorList>
            <consortium name="Ensembl"/>
        </authorList>
    </citation>
    <scope>IDENTIFICATION</scope>
</reference>
<dbReference type="Ensembl" id="ENSSHAT00000000184.2">
    <property type="protein sequence ID" value="ENSSHAP00000000181.2"/>
    <property type="gene ID" value="ENSSHAG00000000152.2"/>
</dbReference>
<evidence type="ECO:0000256" key="5">
    <source>
        <dbReference type="ARBA" id="ARBA00023157"/>
    </source>
</evidence>
<feature type="compositionally biased region" description="Basic and acidic residues" evidence="8">
    <location>
        <begin position="749"/>
        <end position="758"/>
    </location>
</feature>
<reference evidence="14" key="2">
    <citation type="submission" date="2025-08" db="UniProtKB">
        <authorList>
            <consortium name="Ensembl"/>
        </authorList>
    </citation>
    <scope>IDENTIFICATION</scope>
</reference>
<dbReference type="SUPFAM" id="SSF55486">
    <property type="entry name" value="Metalloproteases ('zincins'), catalytic domain"/>
    <property type="match status" value="1"/>
</dbReference>
<evidence type="ECO:0000256" key="9">
    <source>
        <dbReference type="SAM" id="Phobius"/>
    </source>
</evidence>
<keyword evidence="6" id="KW-0245">EGF-like domain</keyword>
<keyword evidence="5 6" id="KW-1015">Disulfide bond</keyword>
<accession>G3VAH7</accession>
<reference evidence="14 15" key="1">
    <citation type="journal article" date="2011" name="Proc. Natl. Acad. Sci. U.S.A.">
        <title>Genetic diversity and population structure of the endangered marsupial Sarcophilus harrisii (Tasmanian devil).</title>
        <authorList>
            <person name="Miller W."/>
            <person name="Hayes V.M."/>
            <person name="Ratan A."/>
            <person name="Petersen D.C."/>
            <person name="Wittekindt N.E."/>
            <person name="Miller J."/>
            <person name="Walenz B."/>
            <person name="Knight J."/>
            <person name="Qi J."/>
            <person name="Zhao F."/>
            <person name="Wang Q."/>
            <person name="Bedoya-Reina O.C."/>
            <person name="Katiyar N."/>
            <person name="Tomsho L.P."/>
            <person name="Kasson L.M."/>
            <person name="Hardie R.A."/>
            <person name="Woodbridge P."/>
            <person name="Tindall E.A."/>
            <person name="Bertelsen M.F."/>
            <person name="Dixon D."/>
            <person name="Pyecroft S."/>
            <person name="Helgen K.M."/>
            <person name="Lesk A.M."/>
            <person name="Pringle T.H."/>
            <person name="Patterson N."/>
            <person name="Zhang Y."/>
            <person name="Kreiss A."/>
            <person name="Woods G.M."/>
            <person name="Jones M.E."/>
            <person name="Schuster S.C."/>
        </authorList>
    </citation>
    <scope>NUCLEOTIDE SEQUENCE [LARGE SCALE GENOMIC DNA]</scope>
</reference>
<dbReference type="Pfam" id="PF08516">
    <property type="entry name" value="ADAM_CR"/>
    <property type="match status" value="1"/>
</dbReference>
<dbReference type="InterPro" id="IPR006586">
    <property type="entry name" value="ADAM_Cys-rich"/>
</dbReference>
<keyword evidence="15" id="KW-1185">Reference proteome</keyword>
<dbReference type="PROSITE" id="PS50214">
    <property type="entry name" value="DISINTEGRIN_2"/>
    <property type="match status" value="1"/>
</dbReference>
<dbReference type="FunFam" id="4.10.70.10:FF:000001">
    <property type="entry name" value="Disintegrin and metalloproteinase domain-containing protein 22"/>
    <property type="match status" value="1"/>
</dbReference>
<dbReference type="SMART" id="SM00050">
    <property type="entry name" value="DISIN"/>
    <property type="match status" value="1"/>
</dbReference>
<feature type="domain" description="Peptidase M12B" evidence="13">
    <location>
        <begin position="210"/>
        <end position="407"/>
    </location>
</feature>
<dbReference type="InterPro" id="IPR002870">
    <property type="entry name" value="Peptidase_M12B_N"/>
</dbReference>
<dbReference type="InterPro" id="IPR000742">
    <property type="entry name" value="EGF"/>
</dbReference>
<evidence type="ECO:0000256" key="10">
    <source>
        <dbReference type="SAM" id="SignalP"/>
    </source>
</evidence>
<evidence type="ECO:0000256" key="8">
    <source>
        <dbReference type="SAM" id="MobiDB-lite"/>
    </source>
</evidence>
<sequence>MRSLETTASFFSLACAAVVYSDRPAGCAMLPLLLLLSGLLKDPRSHQTFLSVTVPLRISSPSSEFLEPKYVSYNITIEEKPYILLLKQKIFLPHDFRIYTYNEEGFLTSLVPFFKNFCFYHGHVADFPKSLVTLSTCSGIRGWLQFENFTYGIEPLESSTGFEHVVYQVRNENTDVFLYAEKDMNMKSRKSPYKFQMANSQLDYLSSFSGYLEMHVVVEKNLYEFMGSDANLVTQKIAMVTGLVSTMYSSFNLTIVLSSLELWIDKNKINTAGESDELLKRFLKWKESYLVLRRHDVAVLLIYRNRFKYVGATFQGKVCERSYAGVVAMYSRTLNLEAFSVIIAQLLGHNMGLVYDDAESCHCTRPVCIMNPEAVKSNGVKVFSTCSLEDFKNFVSTKKAECLQNRPHLDPSYRTSTCGNGILETGEECDCGLDQSCIICCDTMNCKLKSGAMCAQGKCCQNCQFSERGTQCRERADLDCDLPEYCNGSSEFCQPDLHVQDGHNCRNRTAFCYKGKCPDPNDQCREIFGKDSSVGANECFEELNSKADRSGHCGRTPKGFRQCGWRNLLCAKVMCEYTNPRPFFNTQATVIYVNADDHLCITLDFPTDDDTKDPMWVRNGIVCGYKKVCLNRQCVDLIDLGFDCHLKKCMGHGVCNNLKHCHCEDGWLPPNCTIPTTGLGGSIDSGIHSKSDLLAISSGHRSNNLGIAIGFPIAVIFTIAIIFVMIYFRHGIKCRCILQDTPSDESFVEDSHSKEAKNNPKLKT</sequence>
<dbReference type="InterPro" id="IPR036436">
    <property type="entry name" value="Disintegrin_dom_sf"/>
</dbReference>
<dbReference type="GO" id="GO:0007155">
    <property type="term" value="P:cell adhesion"/>
    <property type="evidence" value="ECO:0007669"/>
    <property type="project" value="TreeGrafter"/>
</dbReference>
<dbReference type="SUPFAM" id="SSF57552">
    <property type="entry name" value="Blood coagulation inhibitor (disintegrin)"/>
    <property type="match status" value="1"/>
</dbReference>
<comment type="subcellular location">
    <subcellularLocation>
        <location evidence="1">Membrane</location>
        <topology evidence="1">Single-pass type I membrane protein</topology>
    </subcellularLocation>
</comment>
<feature type="domain" description="Disintegrin" evidence="12">
    <location>
        <begin position="415"/>
        <end position="501"/>
    </location>
</feature>
<dbReference type="GO" id="GO:0006508">
    <property type="term" value="P:proteolysis"/>
    <property type="evidence" value="ECO:0007669"/>
    <property type="project" value="InterPro"/>
</dbReference>
<dbReference type="Pfam" id="PF00200">
    <property type="entry name" value="Disintegrin"/>
    <property type="match status" value="1"/>
</dbReference>
<dbReference type="PROSITE" id="PS00427">
    <property type="entry name" value="DISINTEGRIN_1"/>
    <property type="match status" value="1"/>
</dbReference>
<evidence type="ECO:0000313" key="14">
    <source>
        <dbReference type="Ensembl" id="ENSSHAP00000000181.2"/>
    </source>
</evidence>
<evidence type="ECO:0000256" key="6">
    <source>
        <dbReference type="PROSITE-ProRule" id="PRU00076"/>
    </source>
</evidence>
<evidence type="ECO:0000259" key="11">
    <source>
        <dbReference type="PROSITE" id="PS50026"/>
    </source>
</evidence>
<dbReference type="eggNOG" id="KOG3607">
    <property type="taxonomic scope" value="Eukaryota"/>
</dbReference>
<evidence type="ECO:0000259" key="12">
    <source>
        <dbReference type="PROSITE" id="PS50214"/>
    </source>
</evidence>
<dbReference type="AlphaFoldDB" id="G3VAH7"/>
<dbReference type="Proteomes" id="UP000007648">
    <property type="component" value="Unassembled WGS sequence"/>
</dbReference>
<proteinExistence type="predicted"/>
<dbReference type="InterPro" id="IPR001762">
    <property type="entry name" value="Disintegrin_dom"/>
</dbReference>
<keyword evidence="2 9" id="KW-0812">Transmembrane</keyword>
<dbReference type="InterPro" id="IPR034027">
    <property type="entry name" value="Reprolysin_adamalysin"/>
</dbReference>
<keyword evidence="4 9" id="KW-0472">Membrane</keyword>
<dbReference type="HOGENOM" id="CLU_012714_4_1_1"/>
<dbReference type="Gene3D" id="3.40.390.10">
    <property type="entry name" value="Collagenase (Catalytic Domain)"/>
    <property type="match status" value="1"/>
</dbReference>
<feature type="disulfide bond" evidence="6">
    <location>
        <begin position="663"/>
        <end position="672"/>
    </location>
</feature>
<dbReference type="GeneTree" id="ENSGT00940000161961"/>
<comment type="caution">
    <text evidence="6">Lacks conserved residue(s) required for the propagation of feature annotation.</text>
</comment>
<evidence type="ECO:0000256" key="7">
    <source>
        <dbReference type="PROSITE-ProRule" id="PRU00276"/>
    </source>
</evidence>
<evidence type="ECO:0000313" key="15">
    <source>
        <dbReference type="Proteomes" id="UP000007648"/>
    </source>
</evidence>
<organism evidence="14 15">
    <name type="scientific">Sarcophilus harrisii</name>
    <name type="common">Tasmanian devil</name>
    <name type="synonym">Sarcophilus laniarius</name>
    <dbReference type="NCBI Taxonomy" id="9305"/>
    <lineage>
        <taxon>Eukaryota</taxon>
        <taxon>Metazoa</taxon>
        <taxon>Chordata</taxon>
        <taxon>Craniata</taxon>
        <taxon>Vertebrata</taxon>
        <taxon>Euteleostomi</taxon>
        <taxon>Mammalia</taxon>
        <taxon>Metatheria</taxon>
        <taxon>Dasyuromorphia</taxon>
        <taxon>Dasyuridae</taxon>
        <taxon>Sarcophilus</taxon>
    </lineage>
</organism>
<feature type="domain" description="EGF-like" evidence="11">
    <location>
        <begin position="640"/>
        <end position="673"/>
    </location>
</feature>
<name>G3VAH7_SARHA</name>
<dbReference type="PROSITE" id="PS50215">
    <property type="entry name" value="ADAM_MEPRO"/>
    <property type="match status" value="1"/>
</dbReference>
<dbReference type="InterPro" id="IPR018358">
    <property type="entry name" value="Disintegrin_CS"/>
</dbReference>
<evidence type="ECO:0000259" key="13">
    <source>
        <dbReference type="PROSITE" id="PS50215"/>
    </source>
</evidence>
<dbReference type="PROSITE" id="PS01186">
    <property type="entry name" value="EGF_2"/>
    <property type="match status" value="1"/>
</dbReference>
<feature type="signal peptide" evidence="10">
    <location>
        <begin position="1"/>
        <end position="21"/>
    </location>
</feature>
<feature type="region of interest" description="Disordered" evidence="8">
    <location>
        <begin position="745"/>
        <end position="764"/>
    </location>
</feature>
<evidence type="ECO:0000256" key="4">
    <source>
        <dbReference type="ARBA" id="ARBA00023136"/>
    </source>
</evidence>
<dbReference type="GO" id="GO:0005886">
    <property type="term" value="C:plasma membrane"/>
    <property type="evidence" value="ECO:0007669"/>
    <property type="project" value="TreeGrafter"/>
</dbReference>
<dbReference type="PROSITE" id="PS50026">
    <property type="entry name" value="EGF_3"/>
    <property type="match status" value="1"/>
</dbReference>
<dbReference type="PANTHER" id="PTHR11905:SF252">
    <property type="entry name" value="ADAM METALLOPEPTIDASE DOMAIN 2"/>
    <property type="match status" value="1"/>
</dbReference>
<dbReference type="Pfam" id="PF01562">
    <property type="entry name" value="Pep_M12B_propep"/>
    <property type="match status" value="1"/>
</dbReference>
<dbReference type="CDD" id="cd04269">
    <property type="entry name" value="ZnMc_adamalysin_II_like"/>
    <property type="match status" value="1"/>
</dbReference>
<evidence type="ECO:0000256" key="3">
    <source>
        <dbReference type="ARBA" id="ARBA00022989"/>
    </source>
</evidence>